<evidence type="ECO:0000256" key="9">
    <source>
        <dbReference type="ARBA" id="ARBA00022968"/>
    </source>
</evidence>
<comment type="pathway">
    <text evidence="3">Protein modification; protein glycosylation.</text>
</comment>
<evidence type="ECO:0000256" key="10">
    <source>
        <dbReference type="ARBA" id="ARBA00022989"/>
    </source>
</evidence>
<evidence type="ECO:0000256" key="20">
    <source>
        <dbReference type="ARBA" id="ARBA00080062"/>
    </source>
</evidence>
<evidence type="ECO:0000256" key="17">
    <source>
        <dbReference type="ARBA" id="ARBA00069321"/>
    </source>
</evidence>
<keyword evidence="7" id="KW-0808">Transferase</keyword>
<keyword evidence="14" id="KW-0325">Glycoprotein</keyword>
<evidence type="ECO:0000256" key="6">
    <source>
        <dbReference type="ARBA" id="ARBA00022676"/>
    </source>
</evidence>
<accession>A0AAW1JJV7</accession>
<evidence type="ECO:0000256" key="4">
    <source>
        <dbReference type="ARBA" id="ARBA00006003"/>
    </source>
</evidence>
<evidence type="ECO:0000256" key="1">
    <source>
        <dbReference type="ARBA" id="ARBA00004447"/>
    </source>
</evidence>
<keyword evidence="6" id="KW-0328">Glycosyltransferase</keyword>
<dbReference type="GO" id="GO:0032580">
    <property type="term" value="C:Golgi cisterna membrane"/>
    <property type="evidence" value="ECO:0007669"/>
    <property type="project" value="UniProtKB-SubCell"/>
</dbReference>
<evidence type="ECO:0000256" key="8">
    <source>
        <dbReference type="ARBA" id="ARBA00022692"/>
    </source>
</evidence>
<evidence type="ECO:0000313" key="24">
    <source>
        <dbReference type="Proteomes" id="UP001458880"/>
    </source>
</evidence>
<organism evidence="23 24">
    <name type="scientific">Popillia japonica</name>
    <name type="common">Japanese beetle</name>
    <dbReference type="NCBI Taxonomy" id="7064"/>
    <lineage>
        <taxon>Eukaryota</taxon>
        <taxon>Metazoa</taxon>
        <taxon>Ecdysozoa</taxon>
        <taxon>Arthropoda</taxon>
        <taxon>Hexapoda</taxon>
        <taxon>Insecta</taxon>
        <taxon>Pterygota</taxon>
        <taxon>Neoptera</taxon>
        <taxon>Endopterygota</taxon>
        <taxon>Coleoptera</taxon>
        <taxon>Polyphaga</taxon>
        <taxon>Scarabaeiformia</taxon>
        <taxon>Scarabaeidae</taxon>
        <taxon>Rutelinae</taxon>
        <taxon>Popillia</taxon>
    </lineage>
</organism>
<evidence type="ECO:0000256" key="21">
    <source>
        <dbReference type="PIRSR" id="PIRSR005557-2"/>
    </source>
</evidence>
<comment type="caution">
    <text evidence="23">The sequence shown here is derived from an EMBL/GenBank/DDBJ whole genome shotgun (WGS) entry which is preliminary data.</text>
</comment>
<evidence type="ECO:0000256" key="18">
    <source>
        <dbReference type="ARBA" id="ARBA00076526"/>
    </source>
</evidence>
<sequence>MRALVVTIWVFINLVFFGMCGYMYLKWSQYWMYIEKDIEATVNTYDQQIYYYNRGYPMNETTKLLNNTESKTRIKHSIKDNNNVTIIRNSKPRFPNVQGSEFPRDIQKYVCTKDDSTTSCDNKTLQYKERLFKELKRVFLDESNVLKPGQDNYYNVSYKGPKENYMEKTPKEILCELKNVKLSTLRGSDVHTDLKYFIPSTDLFENTRFNSCAIISSAGSFTNSSNGKLIDTYDLVLRFNNAPTKGFAKDVGKKTTVRILNSQVMSKDEFKFLTAQVFRNITILAWDPTNYTASLRDWLDHPEFNLFPNYMEYRKRFPYAKIYIINPQTIWHVWDFLQRNSPNRLRRNPPSSGFLGLVVLLPHCEFVDFFEYIPSVRITKKCHYYEPENNPSSNCHVLTFANSETIRYGLVARIPGFHPGGSGSIPGIGYGLVARIPGFHPGGSGSIPGIGT</sequence>
<feature type="disulfide bond" evidence="21">
    <location>
        <begin position="212"/>
        <end position="364"/>
    </location>
</feature>
<keyword evidence="8 22" id="KW-0812">Transmembrane</keyword>
<dbReference type="GO" id="GO:0097503">
    <property type="term" value="P:sialylation"/>
    <property type="evidence" value="ECO:0007669"/>
    <property type="project" value="TreeGrafter"/>
</dbReference>
<evidence type="ECO:0000256" key="2">
    <source>
        <dbReference type="ARBA" id="ARBA00004613"/>
    </source>
</evidence>
<keyword evidence="11" id="KW-0333">Golgi apparatus</keyword>
<protein>
    <recommendedName>
        <fullName evidence="17">Beta-galactoside alpha-2,6-sialyltransferase 1</fullName>
        <ecNumber evidence="16">2.4.3.1</ecNumber>
    </recommendedName>
    <alternativeName>
        <fullName evidence="20">CMP-N-acetylneuraminate-beta-galactosamide-alpha-2,6-sialyltransferase 1</fullName>
    </alternativeName>
    <alternativeName>
        <fullName evidence="19">ST6Gal I</fullName>
    </alternativeName>
    <alternativeName>
        <fullName evidence="18">Sialyltransferase 1</fullName>
    </alternativeName>
</protein>
<evidence type="ECO:0000256" key="14">
    <source>
        <dbReference type="ARBA" id="ARBA00023180"/>
    </source>
</evidence>
<evidence type="ECO:0000256" key="19">
    <source>
        <dbReference type="ARBA" id="ARBA00076676"/>
    </source>
</evidence>
<evidence type="ECO:0000313" key="23">
    <source>
        <dbReference type="EMBL" id="KAK9704417.1"/>
    </source>
</evidence>
<feature type="transmembrane region" description="Helical" evidence="22">
    <location>
        <begin position="6"/>
        <end position="25"/>
    </location>
</feature>
<dbReference type="InterPro" id="IPR012163">
    <property type="entry name" value="Sialyl_trans"/>
</dbReference>
<comment type="similarity">
    <text evidence="4">Belongs to the glycosyltransferase 29 family.</text>
</comment>
<reference evidence="23 24" key="1">
    <citation type="journal article" date="2024" name="BMC Genomics">
        <title>De novo assembly and annotation of Popillia japonica's genome with initial clues to its potential as an invasive pest.</title>
        <authorList>
            <person name="Cucini C."/>
            <person name="Boschi S."/>
            <person name="Funari R."/>
            <person name="Cardaioli E."/>
            <person name="Iannotti N."/>
            <person name="Marturano G."/>
            <person name="Paoli F."/>
            <person name="Bruttini M."/>
            <person name="Carapelli A."/>
            <person name="Frati F."/>
            <person name="Nardi F."/>
        </authorList>
    </citation>
    <scope>NUCLEOTIDE SEQUENCE [LARGE SCALE GENOMIC DNA]</scope>
    <source>
        <strain evidence="23">DMR45628</strain>
    </source>
</reference>
<dbReference type="EMBL" id="JASPKY010000350">
    <property type="protein sequence ID" value="KAK9704417.1"/>
    <property type="molecule type" value="Genomic_DNA"/>
</dbReference>
<dbReference type="Pfam" id="PF00777">
    <property type="entry name" value="Glyco_transf_29"/>
    <property type="match status" value="1"/>
</dbReference>
<keyword evidence="5" id="KW-0964">Secreted</keyword>
<dbReference type="InterPro" id="IPR038578">
    <property type="entry name" value="GT29-like_sf"/>
</dbReference>
<dbReference type="EC" id="2.4.3.1" evidence="16"/>
<proteinExistence type="inferred from homology"/>
<keyword evidence="10 22" id="KW-1133">Transmembrane helix</keyword>
<evidence type="ECO:0000256" key="3">
    <source>
        <dbReference type="ARBA" id="ARBA00004922"/>
    </source>
</evidence>
<evidence type="ECO:0000256" key="22">
    <source>
        <dbReference type="SAM" id="Phobius"/>
    </source>
</evidence>
<dbReference type="AlphaFoldDB" id="A0AAW1JJV7"/>
<dbReference type="PANTHER" id="PTHR46059:SF1">
    <property type="entry name" value="BETA-GALACTOSIDE ALPHA-2,6-SIALYLTRANSFERASE"/>
    <property type="match status" value="1"/>
</dbReference>
<evidence type="ECO:0000256" key="15">
    <source>
        <dbReference type="ARBA" id="ARBA00034249"/>
    </source>
</evidence>
<gene>
    <name evidence="23" type="ORF">QE152_g28312</name>
</gene>
<dbReference type="InterPro" id="IPR001675">
    <property type="entry name" value="Glyco_trans_29"/>
</dbReference>
<evidence type="ECO:0000256" key="12">
    <source>
        <dbReference type="ARBA" id="ARBA00023136"/>
    </source>
</evidence>
<evidence type="ECO:0000256" key="7">
    <source>
        <dbReference type="ARBA" id="ARBA00022679"/>
    </source>
</evidence>
<keyword evidence="9" id="KW-0735">Signal-anchor</keyword>
<comment type="catalytic activity">
    <reaction evidence="15">
        <text>a beta-D-galactoside + CMP-N-acetyl-beta-neuraminate = an N-acetyl-alpha-neuraminyl-(2-&gt;6)-beta-D-galactosyl derivative + CMP + H(+)</text>
        <dbReference type="Rhea" id="RHEA:52104"/>
        <dbReference type="ChEBI" id="CHEBI:15378"/>
        <dbReference type="ChEBI" id="CHEBI:28034"/>
        <dbReference type="ChEBI" id="CHEBI:57812"/>
        <dbReference type="ChEBI" id="CHEBI:60377"/>
        <dbReference type="ChEBI" id="CHEBI:136398"/>
        <dbReference type="EC" id="2.4.3.1"/>
    </reaction>
</comment>
<dbReference type="FunFam" id="3.90.1480.20:FF:000012">
    <property type="entry name" value="ST6 beta-galactoside alpha-2,6-sialyltransferase 1"/>
    <property type="match status" value="1"/>
</dbReference>
<dbReference type="GO" id="GO:0005576">
    <property type="term" value="C:extracellular region"/>
    <property type="evidence" value="ECO:0007669"/>
    <property type="project" value="UniProtKB-SubCell"/>
</dbReference>
<evidence type="ECO:0000256" key="5">
    <source>
        <dbReference type="ARBA" id="ARBA00022525"/>
    </source>
</evidence>
<name>A0AAW1JJV7_POPJA</name>
<evidence type="ECO:0000256" key="13">
    <source>
        <dbReference type="ARBA" id="ARBA00023157"/>
    </source>
</evidence>
<keyword evidence="24" id="KW-1185">Reference proteome</keyword>
<dbReference type="Gene3D" id="3.90.1480.20">
    <property type="entry name" value="Glycosyl transferase family 29"/>
    <property type="match status" value="1"/>
</dbReference>
<dbReference type="PIRSF" id="PIRSF005557">
    <property type="entry name" value="Sialyl_trans"/>
    <property type="match status" value="1"/>
</dbReference>
<dbReference type="GO" id="GO:0003835">
    <property type="term" value="F:beta-galactoside alpha-2,6-sialyltransferase activity"/>
    <property type="evidence" value="ECO:0007669"/>
    <property type="project" value="UniProtKB-EC"/>
</dbReference>
<keyword evidence="13" id="KW-1015">Disulfide bond</keyword>
<dbReference type="PANTHER" id="PTHR46059">
    <property type="entry name" value="BETA-GALACTOSIDE ALPHA-2,6-SIALYLTRANSFERASE"/>
    <property type="match status" value="1"/>
</dbReference>
<evidence type="ECO:0000256" key="16">
    <source>
        <dbReference type="ARBA" id="ARBA00034329"/>
    </source>
</evidence>
<comment type="subcellular location">
    <subcellularLocation>
        <location evidence="1">Golgi apparatus</location>
        <location evidence="1">Golgi stack membrane</location>
        <topology evidence="1">Single-pass type II membrane protein</topology>
    </subcellularLocation>
    <subcellularLocation>
        <location evidence="2">Secreted</location>
    </subcellularLocation>
</comment>
<keyword evidence="12 22" id="KW-0472">Membrane</keyword>
<evidence type="ECO:0000256" key="11">
    <source>
        <dbReference type="ARBA" id="ARBA00023034"/>
    </source>
</evidence>
<dbReference type="Proteomes" id="UP001458880">
    <property type="component" value="Unassembled WGS sequence"/>
</dbReference>